<dbReference type="EMBL" id="CAMPGE010019357">
    <property type="protein sequence ID" value="CAI2377701.1"/>
    <property type="molecule type" value="Genomic_DNA"/>
</dbReference>
<reference evidence="1" key="1">
    <citation type="submission" date="2023-07" db="EMBL/GenBank/DDBJ databases">
        <authorList>
            <consortium name="AG Swart"/>
            <person name="Singh M."/>
            <person name="Singh A."/>
            <person name="Seah K."/>
            <person name="Emmerich C."/>
        </authorList>
    </citation>
    <scope>NUCLEOTIDE SEQUENCE</scope>
    <source>
        <strain evidence="1">DP1</strain>
    </source>
</reference>
<organism evidence="1 2">
    <name type="scientific">Euplotes crassus</name>
    <dbReference type="NCBI Taxonomy" id="5936"/>
    <lineage>
        <taxon>Eukaryota</taxon>
        <taxon>Sar</taxon>
        <taxon>Alveolata</taxon>
        <taxon>Ciliophora</taxon>
        <taxon>Intramacronucleata</taxon>
        <taxon>Spirotrichea</taxon>
        <taxon>Hypotrichia</taxon>
        <taxon>Euplotida</taxon>
        <taxon>Euplotidae</taxon>
        <taxon>Moneuplotes</taxon>
    </lineage>
</organism>
<keyword evidence="2" id="KW-1185">Reference proteome</keyword>
<sequence length="85" mass="9827">MKLQMHCLNDFFDFLSLCYFFGALHLIERQAVFQKKISQIINTNDPENFTAVCSSTFLLEEKILVLEKGFASMLTCLICLSQLRL</sequence>
<accession>A0AAD1XS36</accession>
<gene>
    <name evidence="1" type="ORF">ECRASSUSDP1_LOCUS19089</name>
</gene>
<evidence type="ECO:0000313" key="2">
    <source>
        <dbReference type="Proteomes" id="UP001295684"/>
    </source>
</evidence>
<dbReference type="AlphaFoldDB" id="A0AAD1XS36"/>
<dbReference type="Proteomes" id="UP001295684">
    <property type="component" value="Unassembled WGS sequence"/>
</dbReference>
<protein>
    <submittedName>
        <fullName evidence="1">Uncharacterized protein</fullName>
    </submittedName>
</protein>
<evidence type="ECO:0000313" key="1">
    <source>
        <dbReference type="EMBL" id="CAI2377701.1"/>
    </source>
</evidence>
<name>A0AAD1XS36_EUPCR</name>
<comment type="caution">
    <text evidence="1">The sequence shown here is derived from an EMBL/GenBank/DDBJ whole genome shotgun (WGS) entry which is preliminary data.</text>
</comment>
<proteinExistence type="predicted"/>